<dbReference type="Proteomes" id="UP000824120">
    <property type="component" value="Chromosome 9"/>
</dbReference>
<protein>
    <submittedName>
        <fullName evidence="1">Uncharacterized protein</fullName>
    </submittedName>
</protein>
<comment type="caution">
    <text evidence="1">The sequence shown here is derived from an EMBL/GenBank/DDBJ whole genome shotgun (WGS) entry which is preliminary data.</text>
</comment>
<keyword evidence="2" id="KW-1185">Reference proteome</keyword>
<dbReference type="EMBL" id="JACXVP010000009">
    <property type="protein sequence ID" value="KAG5584643.1"/>
    <property type="molecule type" value="Genomic_DNA"/>
</dbReference>
<gene>
    <name evidence="1" type="ORF">H5410_045077</name>
</gene>
<evidence type="ECO:0000313" key="1">
    <source>
        <dbReference type="EMBL" id="KAG5584643.1"/>
    </source>
</evidence>
<dbReference type="AlphaFoldDB" id="A0A9J5X8P8"/>
<dbReference type="PANTHER" id="PTHR31973">
    <property type="entry name" value="POLYPROTEIN, PUTATIVE-RELATED"/>
    <property type="match status" value="1"/>
</dbReference>
<reference evidence="1 2" key="1">
    <citation type="submission" date="2020-09" db="EMBL/GenBank/DDBJ databases">
        <title>De no assembly of potato wild relative species, Solanum commersonii.</title>
        <authorList>
            <person name="Cho K."/>
        </authorList>
    </citation>
    <scope>NUCLEOTIDE SEQUENCE [LARGE SCALE GENOMIC DNA]</scope>
    <source>
        <strain evidence="1">LZ3.2</strain>
        <tissue evidence="1">Leaf</tissue>
    </source>
</reference>
<name>A0A9J5X8P8_SOLCO</name>
<dbReference type="OrthoDB" id="1000359at2759"/>
<organism evidence="1 2">
    <name type="scientific">Solanum commersonii</name>
    <name type="common">Commerson's wild potato</name>
    <name type="synonym">Commerson's nightshade</name>
    <dbReference type="NCBI Taxonomy" id="4109"/>
    <lineage>
        <taxon>Eukaryota</taxon>
        <taxon>Viridiplantae</taxon>
        <taxon>Streptophyta</taxon>
        <taxon>Embryophyta</taxon>
        <taxon>Tracheophyta</taxon>
        <taxon>Spermatophyta</taxon>
        <taxon>Magnoliopsida</taxon>
        <taxon>eudicotyledons</taxon>
        <taxon>Gunneridae</taxon>
        <taxon>Pentapetalae</taxon>
        <taxon>asterids</taxon>
        <taxon>lamiids</taxon>
        <taxon>Solanales</taxon>
        <taxon>Solanaceae</taxon>
        <taxon>Solanoideae</taxon>
        <taxon>Solaneae</taxon>
        <taxon>Solanum</taxon>
    </lineage>
</organism>
<evidence type="ECO:0000313" key="2">
    <source>
        <dbReference type="Proteomes" id="UP000824120"/>
    </source>
</evidence>
<accession>A0A9J5X8P8</accession>
<sequence length="187" mass="20966">MSGLLLYSNTRGSEMDMINLTGEGKQLEILGKMFICSSNGVDDDNLRREGVDANLGGEGEFDFFSSDSDLGDIPSKNGSDIDEELCDSADMIKQINSGNSCWVKIDKKTELGKNLFVYFYVCFHAFKQGWLEVCRNIIGFDGCFLKGACKNEQLVVVGKNGNNQMYLIASKRMCARHICSNWHVRWK</sequence>
<proteinExistence type="predicted"/>
<dbReference type="PANTHER" id="PTHR31973:SF197">
    <property type="entry name" value="SWIM-TYPE DOMAIN-CONTAINING PROTEIN"/>
    <property type="match status" value="1"/>
</dbReference>